<reference evidence="3" key="1">
    <citation type="submission" date="2022-11" db="UniProtKB">
        <authorList>
            <consortium name="WormBaseParasite"/>
        </authorList>
    </citation>
    <scope>IDENTIFICATION</scope>
</reference>
<dbReference type="AlphaFoldDB" id="A0A915IKK9"/>
<accession>A0A915IKK9</accession>
<evidence type="ECO:0000313" key="2">
    <source>
        <dbReference type="Proteomes" id="UP000887565"/>
    </source>
</evidence>
<comment type="similarity">
    <text evidence="1">Belongs to the asteroid family.</text>
</comment>
<dbReference type="Proteomes" id="UP000887565">
    <property type="component" value="Unplaced"/>
</dbReference>
<proteinExistence type="inferred from homology"/>
<evidence type="ECO:0000256" key="1">
    <source>
        <dbReference type="ARBA" id="ARBA00007398"/>
    </source>
</evidence>
<organism evidence="2 3">
    <name type="scientific">Romanomermis culicivorax</name>
    <name type="common">Nematode worm</name>
    <dbReference type="NCBI Taxonomy" id="13658"/>
    <lineage>
        <taxon>Eukaryota</taxon>
        <taxon>Metazoa</taxon>
        <taxon>Ecdysozoa</taxon>
        <taxon>Nematoda</taxon>
        <taxon>Enoplea</taxon>
        <taxon>Dorylaimia</taxon>
        <taxon>Mermithida</taxon>
        <taxon>Mermithoidea</taxon>
        <taxon>Mermithidae</taxon>
        <taxon>Romanomermis</taxon>
    </lineage>
</organism>
<dbReference type="OMA" id="CCFERRA"/>
<dbReference type="Gene3D" id="3.40.50.1010">
    <property type="entry name" value="5'-nuclease"/>
    <property type="match status" value="1"/>
</dbReference>
<sequence>MGIRGLTSLMNKYSSEVYERFELRDSTLIIDGYNLANDLYFTGQVDIIFGGDYPKYCEIVTGFFRLLKARNVTPIVIMDGPFDEYGAKKNTLRKRHGERIQRCRQAVEYLIQTNKMDTNARVFPSFAVTVFEDTAKLCGIEVIQTFIEADSFVAYKAGQLKCPVLSNDSDFFIHDLKFGFIPFEKFPFSGSDFRQILFDGSFKNPIICQIFFLEKFLALFPGLEADLLPLFATLMGNDFIDKQEFSRFFAIDDVLSLVEPENEQSLRSKIRNSVDMYNTERFLIHNFDHGFTTSNHEIDLATKNFNAPAWLLNQFRNGQVHPTIARLLINREIYCVSLTGDPKSGTMFDCCEDIFRAIYNIILLFWESQIDHNTNLSIVEWNCKFYGQMKREVFVDENSASKLPSLSEIGDLTVAERRKFFYSIINLDDPSMIRSLETLVPSELQLYVLCLYYLASKNDNEDIGFRILDSLIISAYTRTYPLLKKRDSANDGAEQFLRNYGRLNWSMRNDFLKSDLVILHELTRFNEVLFALTLLNSILDCGFSNLRMENLYGGTAVWNTIKKHDGNFSALLSKIAGIGAKMNQSFYQNITNFRASVLEM</sequence>
<dbReference type="PANTHER" id="PTHR15665">
    <property type="entry name" value="ASTEROID PROTEIN"/>
    <property type="match status" value="1"/>
</dbReference>
<dbReference type="SUPFAM" id="SSF88723">
    <property type="entry name" value="PIN domain-like"/>
    <property type="match status" value="1"/>
</dbReference>
<evidence type="ECO:0000313" key="3">
    <source>
        <dbReference type="WBParaSite" id="nRc.2.0.1.t14546-RA"/>
    </source>
</evidence>
<name>A0A915IKK9_ROMCU</name>
<dbReference type="InterPro" id="IPR029060">
    <property type="entry name" value="PIN-like_dom_sf"/>
</dbReference>
<dbReference type="PANTHER" id="PTHR15665:SF1">
    <property type="entry name" value="PROTEIN ASTEROID HOMOLOG 1"/>
    <property type="match status" value="1"/>
</dbReference>
<dbReference type="InterPro" id="IPR026832">
    <property type="entry name" value="Asteroid"/>
</dbReference>
<protein>
    <submittedName>
        <fullName evidence="3">Asteroid domain-containing protein</fullName>
    </submittedName>
</protein>
<dbReference type="WBParaSite" id="nRc.2.0.1.t14546-RA">
    <property type="protein sequence ID" value="nRc.2.0.1.t14546-RA"/>
    <property type="gene ID" value="nRc.2.0.1.g14546"/>
</dbReference>
<keyword evidence="2" id="KW-1185">Reference proteome</keyword>